<evidence type="ECO:0000256" key="6">
    <source>
        <dbReference type="ARBA" id="ARBA00022859"/>
    </source>
</evidence>
<evidence type="ECO:0000256" key="16">
    <source>
        <dbReference type="SAM" id="SignalP"/>
    </source>
</evidence>
<comment type="subunit">
    <text evidence="14">The TCR-CD3 complex is composed of a CD3D/CD3E and a CD3G/CD3E heterodimers that preferentially associate with TCRalpha and TCRbeta, respectively, to form TCRalpha/CD3E/CD3G and TCRbeta/CD3G/CD3E trimers. In turn, the hexamer interacts with CD3Z homodimer to form the TCR-CD3 complex. Alternatively, TCRalpha and TCRbeta can be replaced by TCRgamma and TCRdelta. Interacts with coreceptors CD4 and CD8.</text>
</comment>
<dbReference type="Ensembl" id="ENSSSCT00025011738.1">
    <property type="protein sequence ID" value="ENSSSCP00025004679.1"/>
    <property type="gene ID" value="ENSSSCG00025008789.1"/>
</dbReference>
<dbReference type="Proteomes" id="UP000694724">
    <property type="component" value="Unplaced"/>
</dbReference>
<dbReference type="AlphaFoldDB" id="A0A8D0UHR6"/>
<feature type="domain" description="CD3 gamma/delta subunit Ig-like" evidence="17">
    <location>
        <begin position="36"/>
        <end position="105"/>
    </location>
</feature>
<dbReference type="Pfam" id="PF16680">
    <property type="entry name" value="Ig_4"/>
    <property type="match status" value="1"/>
</dbReference>
<evidence type="ECO:0000256" key="12">
    <source>
        <dbReference type="ARBA" id="ARBA00023180"/>
    </source>
</evidence>
<keyword evidence="10" id="KW-1015">Disulfide bond</keyword>
<dbReference type="Gene3D" id="2.60.40.10">
    <property type="entry name" value="Immunoglobulins"/>
    <property type="match status" value="1"/>
</dbReference>
<feature type="chain" id="PRO_5044684642" description="T-cell surface glycoprotein CD3 delta chain" evidence="16">
    <location>
        <begin position="28"/>
        <end position="258"/>
    </location>
</feature>
<evidence type="ECO:0000256" key="1">
    <source>
        <dbReference type="ARBA" id="ARBA00004479"/>
    </source>
</evidence>
<dbReference type="GO" id="GO:0002250">
    <property type="term" value="P:adaptive immune response"/>
    <property type="evidence" value="ECO:0007669"/>
    <property type="project" value="UniProtKB-KW"/>
</dbReference>
<keyword evidence="3" id="KW-0597">Phosphoprotein</keyword>
<comment type="subcellular location">
    <subcellularLocation>
        <location evidence="1">Membrane</location>
        <topology evidence="1">Single-pass type I membrane protein</topology>
    </subcellularLocation>
</comment>
<dbReference type="SUPFAM" id="SSF48726">
    <property type="entry name" value="Immunoglobulin"/>
    <property type="match status" value="1"/>
</dbReference>
<evidence type="ECO:0000256" key="9">
    <source>
        <dbReference type="ARBA" id="ARBA00023136"/>
    </source>
</evidence>
<evidence type="ECO:0000256" key="14">
    <source>
        <dbReference type="ARBA" id="ARBA00047083"/>
    </source>
</evidence>
<name>A0A8D0UHR6_PIG</name>
<dbReference type="InterPro" id="IPR013783">
    <property type="entry name" value="Ig-like_fold"/>
</dbReference>
<evidence type="ECO:0000313" key="19">
    <source>
        <dbReference type="Proteomes" id="UP000694727"/>
    </source>
</evidence>
<keyword evidence="11" id="KW-0675">Receptor</keyword>
<feature type="transmembrane region" description="Helical" evidence="15">
    <location>
        <begin position="110"/>
        <end position="132"/>
    </location>
</feature>
<evidence type="ECO:0000256" key="3">
    <source>
        <dbReference type="ARBA" id="ARBA00022553"/>
    </source>
</evidence>
<sequence>MRFSGTRSLVWIREFVPIMVFFSLVSPYEVEMEELEDKVFVSCNTSIIWLQGTEGELLSDKKIDLGKRILDPRGLYKCNAPKEQDSNSKIFLQVYYRMCQNCVELDSATLAGIIVTDIIATLLLALGVYCFAGHEMGRFSRAADTQDLLRNDQLYQVSLEGEKMRTGGGVSGNLEPDTRCHGGVKVLMGNSSLVGELGKASHELSSLGLAGVLPWSILTLPRCSPFSCLSPFEIGMMVSTVVLVRTGLGTSKPVTGGF</sequence>
<evidence type="ECO:0000256" key="15">
    <source>
        <dbReference type="SAM" id="Phobius"/>
    </source>
</evidence>
<dbReference type="Proteomes" id="UP000694727">
    <property type="component" value="Unplaced"/>
</dbReference>
<keyword evidence="8" id="KW-1064">Adaptive immunity</keyword>
<accession>A0A8D0UHR6</accession>
<organism evidence="18 19">
    <name type="scientific">Sus scrofa</name>
    <name type="common">Pig</name>
    <dbReference type="NCBI Taxonomy" id="9823"/>
    <lineage>
        <taxon>Eukaryota</taxon>
        <taxon>Metazoa</taxon>
        <taxon>Chordata</taxon>
        <taxon>Craniata</taxon>
        <taxon>Vertebrata</taxon>
        <taxon>Euteleostomi</taxon>
        <taxon>Mammalia</taxon>
        <taxon>Eutheria</taxon>
        <taxon>Laurasiatheria</taxon>
        <taxon>Artiodactyla</taxon>
        <taxon>Suina</taxon>
        <taxon>Suidae</taxon>
        <taxon>Sus</taxon>
    </lineage>
</organism>
<dbReference type="GO" id="GO:0042105">
    <property type="term" value="C:alpha-beta T cell receptor complex"/>
    <property type="evidence" value="ECO:0007669"/>
    <property type="project" value="UniProtKB-ARBA"/>
</dbReference>
<proteinExistence type="predicted"/>
<evidence type="ECO:0000256" key="8">
    <source>
        <dbReference type="ARBA" id="ARBA00023130"/>
    </source>
</evidence>
<keyword evidence="7 15" id="KW-1133">Transmembrane helix</keyword>
<evidence type="ECO:0000256" key="10">
    <source>
        <dbReference type="ARBA" id="ARBA00023157"/>
    </source>
</evidence>
<keyword evidence="4 15" id="KW-0812">Transmembrane</keyword>
<dbReference type="InterPro" id="IPR036179">
    <property type="entry name" value="Ig-like_dom_sf"/>
</dbReference>
<dbReference type="PANTHER" id="PTHR10570">
    <property type="entry name" value="T-CELL SURFACE GLYCOPROTEIN CD3 GAMMA CHAIN / DELTA CHAIN"/>
    <property type="match status" value="1"/>
</dbReference>
<dbReference type="Ensembl" id="ENSSSCT00055038477.1">
    <property type="protein sequence ID" value="ENSSSCP00055030570.1"/>
    <property type="gene ID" value="ENSSSCG00055019519.1"/>
</dbReference>
<dbReference type="InterPro" id="IPR015484">
    <property type="entry name" value="CD3_esu/gsu/dsu"/>
</dbReference>
<evidence type="ECO:0000256" key="11">
    <source>
        <dbReference type="ARBA" id="ARBA00023170"/>
    </source>
</evidence>
<keyword evidence="12" id="KW-0325">Glycoprotein</keyword>
<dbReference type="Gene3D" id="1.10.287.770">
    <property type="entry name" value="YojJ-like"/>
    <property type="match status" value="1"/>
</dbReference>
<keyword evidence="5 16" id="KW-0732">Signal</keyword>
<feature type="signal peptide" evidence="16">
    <location>
        <begin position="1"/>
        <end position="27"/>
    </location>
</feature>
<evidence type="ECO:0000259" key="17">
    <source>
        <dbReference type="Pfam" id="PF16680"/>
    </source>
</evidence>
<evidence type="ECO:0000313" key="18">
    <source>
        <dbReference type="Ensembl" id="ENSSSCP00025004679.1"/>
    </source>
</evidence>
<evidence type="ECO:0000256" key="7">
    <source>
        <dbReference type="ARBA" id="ARBA00022989"/>
    </source>
</evidence>
<keyword evidence="9 15" id="KW-0472">Membrane</keyword>
<dbReference type="InterPro" id="IPR032052">
    <property type="entry name" value="Ig_4"/>
</dbReference>
<evidence type="ECO:0000256" key="13">
    <source>
        <dbReference type="ARBA" id="ARBA00030628"/>
    </source>
</evidence>
<evidence type="ECO:0000256" key="5">
    <source>
        <dbReference type="ARBA" id="ARBA00022729"/>
    </source>
</evidence>
<keyword evidence="6" id="KW-0391">Immunity</keyword>
<protein>
    <recommendedName>
        <fullName evidence="2">T-cell surface glycoprotein CD3 delta chain</fullName>
    </recommendedName>
    <alternativeName>
        <fullName evidence="13">T-cell receptor T3 delta chain</fullName>
    </alternativeName>
</protein>
<reference evidence="18" key="1">
    <citation type="submission" date="2025-05" db="UniProtKB">
        <authorList>
            <consortium name="Ensembl"/>
        </authorList>
    </citation>
    <scope>IDENTIFICATION</scope>
</reference>
<evidence type="ECO:0000256" key="4">
    <source>
        <dbReference type="ARBA" id="ARBA00022692"/>
    </source>
</evidence>
<dbReference type="FunFam" id="2.60.40.10:FF:001361">
    <property type="entry name" value="T-cell surface glycoprotein CD3 delta chain"/>
    <property type="match status" value="1"/>
</dbReference>
<gene>
    <name evidence="18" type="primary">CD3D</name>
</gene>
<evidence type="ECO:0000256" key="2">
    <source>
        <dbReference type="ARBA" id="ARBA00014256"/>
    </source>
</evidence>
<dbReference type="PANTHER" id="PTHR10570:SF5">
    <property type="entry name" value="T-CELL SURFACE GLYCOPROTEIN CD3 DELTA CHAIN"/>
    <property type="match status" value="1"/>
</dbReference>